<evidence type="ECO:0000259" key="8">
    <source>
        <dbReference type="SMART" id="SM00934"/>
    </source>
</evidence>
<dbReference type="PROSITE" id="PS00156">
    <property type="entry name" value="OMPDECASE"/>
    <property type="match status" value="1"/>
</dbReference>
<organism evidence="9 10">
    <name type="scientific">Bifidobacterium mongoliense</name>
    <dbReference type="NCBI Taxonomy" id="518643"/>
    <lineage>
        <taxon>Bacteria</taxon>
        <taxon>Bacillati</taxon>
        <taxon>Actinomycetota</taxon>
        <taxon>Actinomycetes</taxon>
        <taxon>Bifidobacteriales</taxon>
        <taxon>Bifidobacteriaceae</taxon>
        <taxon>Bifidobacterium</taxon>
    </lineage>
</organism>
<dbReference type="SUPFAM" id="SSF51366">
    <property type="entry name" value="Ribulose-phoshate binding barrel"/>
    <property type="match status" value="1"/>
</dbReference>
<comment type="pathway">
    <text evidence="1 7">Pyrimidine metabolism; UMP biosynthesis via de novo pathway; UMP from orotate: step 2/2.</text>
</comment>
<comment type="caution">
    <text evidence="9">The sequence shown here is derived from an EMBL/GenBank/DDBJ whole genome shotgun (WGS) entry which is preliminary data.</text>
</comment>
<dbReference type="NCBIfam" id="TIGR02127">
    <property type="entry name" value="pyrF_sub2"/>
    <property type="match status" value="1"/>
</dbReference>
<dbReference type="Pfam" id="PF00215">
    <property type="entry name" value="OMPdecase"/>
    <property type="match status" value="1"/>
</dbReference>
<dbReference type="HAMAP" id="MF_01215">
    <property type="entry name" value="OMPdecase_type2"/>
    <property type="match status" value="1"/>
</dbReference>
<reference evidence="9 10" key="1">
    <citation type="submission" date="2018-07" db="EMBL/GenBank/DDBJ databases">
        <title>The role of parmesan cheese in vectoring bovine microbiota.</title>
        <authorList>
            <person name="Lugli G.A."/>
            <person name="Milani C."/>
        </authorList>
    </citation>
    <scope>NUCLEOTIDE SEQUENCE [LARGE SCALE GENOMIC DNA]</scope>
    <source>
        <strain evidence="9 10">BMONG18</strain>
    </source>
</reference>
<dbReference type="AlphaFoldDB" id="A0A423UF97"/>
<dbReference type="InterPro" id="IPR018089">
    <property type="entry name" value="OMPdecase_AS"/>
</dbReference>
<evidence type="ECO:0000256" key="3">
    <source>
        <dbReference type="ARBA" id="ARBA00022793"/>
    </source>
</evidence>
<evidence type="ECO:0000313" key="9">
    <source>
        <dbReference type="EMBL" id="ROT87379.1"/>
    </source>
</evidence>
<comment type="similarity">
    <text evidence="2 7">Belongs to the OMP decarboxylase family. Type 2 subfamily.</text>
</comment>
<keyword evidence="4 7" id="KW-0665">Pyrimidine biosynthesis</keyword>
<dbReference type="CDD" id="cd04725">
    <property type="entry name" value="OMP_decarboxylase_like"/>
    <property type="match status" value="1"/>
</dbReference>
<keyword evidence="5 7" id="KW-0456">Lyase</keyword>
<dbReference type="Proteomes" id="UP000285266">
    <property type="component" value="Unassembled WGS sequence"/>
</dbReference>
<evidence type="ECO:0000256" key="7">
    <source>
        <dbReference type="HAMAP-Rule" id="MF_01215"/>
    </source>
</evidence>
<dbReference type="InterPro" id="IPR001754">
    <property type="entry name" value="OMPdeCOase_dom"/>
</dbReference>
<dbReference type="EC" id="4.1.1.23" evidence="7"/>
<dbReference type="EMBL" id="QRAJ01000002">
    <property type="protein sequence ID" value="ROT87379.1"/>
    <property type="molecule type" value="Genomic_DNA"/>
</dbReference>
<dbReference type="InterPro" id="IPR011060">
    <property type="entry name" value="RibuloseP-bd_barrel"/>
</dbReference>
<evidence type="ECO:0000256" key="2">
    <source>
        <dbReference type="ARBA" id="ARBA00008847"/>
    </source>
</evidence>
<feature type="active site" description="Proton donor" evidence="7">
    <location>
        <position position="112"/>
    </location>
</feature>
<evidence type="ECO:0000313" key="10">
    <source>
        <dbReference type="Proteomes" id="UP000285266"/>
    </source>
</evidence>
<evidence type="ECO:0000256" key="5">
    <source>
        <dbReference type="ARBA" id="ARBA00023239"/>
    </source>
</evidence>
<sequence>MDRLIDAIERMHNPSVVGLDPTPQLVPEPVIASLHDEVADTVEDEREIDAVQLAMAYVVFNQAIIDAVCDIVPAVKPQIAMYEALGPAGVDAYAMTCDYAHERGLYVVGDVKRGDIGSTAAAYAHHLSGVPALPGTRQDTASVPNRYDPWREDAITVNPYLGVDGIAPFVEAADACDKDLFVLVHTSNPSSVDLQELELGSGGRLYEHVAGLVETWGRGTEGAYGYSRVGGVFGATFGADAAALRRSMPHTMLLVPGYGAQGGTADDVAGMFDAEGRGAVISSSRGIIGAWRSAPERQASMGQDDALELVAHSARRAAINMRDALRDALDQAPSR</sequence>
<dbReference type="RefSeq" id="WP_123644607.1">
    <property type="nucleotide sequence ID" value="NZ_JBBMLO010000001.1"/>
</dbReference>
<name>A0A423UF97_9BIFI</name>
<proteinExistence type="inferred from homology"/>
<dbReference type="SMART" id="SM00934">
    <property type="entry name" value="OMPdecase"/>
    <property type="match status" value="1"/>
</dbReference>
<dbReference type="GO" id="GO:0044205">
    <property type="term" value="P:'de novo' UMP biosynthetic process"/>
    <property type="evidence" value="ECO:0007669"/>
    <property type="project" value="UniProtKB-UniRule"/>
</dbReference>
<dbReference type="PANTHER" id="PTHR43375">
    <property type="entry name" value="OROTIDINE 5'-PHOSPHATE DECARBOXYLASE"/>
    <property type="match status" value="1"/>
</dbReference>
<dbReference type="Gene3D" id="3.20.20.70">
    <property type="entry name" value="Aldolase class I"/>
    <property type="match status" value="1"/>
</dbReference>
<dbReference type="UniPathway" id="UPA00070">
    <property type="reaction ID" value="UER00120"/>
</dbReference>
<evidence type="ECO:0000256" key="4">
    <source>
        <dbReference type="ARBA" id="ARBA00022975"/>
    </source>
</evidence>
<dbReference type="GO" id="GO:0004590">
    <property type="term" value="F:orotidine-5'-phosphate decarboxylase activity"/>
    <property type="evidence" value="ECO:0007669"/>
    <property type="project" value="UniProtKB-UniRule"/>
</dbReference>
<dbReference type="InterPro" id="IPR013785">
    <property type="entry name" value="Aldolase_TIM"/>
</dbReference>
<gene>
    <name evidence="7" type="primary">pyrF</name>
    <name evidence="9" type="ORF">BMONG18_0546</name>
</gene>
<dbReference type="InterPro" id="IPR011995">
    <property type="entry name" value="OMPdecase_type-2"/>
</dbReference>
<comment type="catalytic activity">
    <reaction evidence="6 7">
        <text>orotidine 5'-phosphate + H(+) = UMP + CO2</text>
        <dbReference type="Rhea" id="RHEA:11596"/>
        <dbReference type="ChEBI" id="CHEBI:15378"/>
        <dbReference type="ChEBI" id="CHEBI:16526"/>
        <dbReference type="ChEBI" id="CHEBI:57538"/>
        <dbReference type="ChEBI" id="CHEBI:57865"/>
        <dbReference type="EC" id="4.1.1.23"/>
    </reaction>
</comment>
<feature type="domain" description="Orotidine 5'-phosphate decarboxylase" evidence="8">
    <location>
        <begin position="50"/>
        <end position="299"/>
    </location>
</feature>
<protein>
    <recommendedName>
        <fullName evidence="7">Orotidine 5'-phosphate decarboxylase</fullName>
        <ecNumber evidence="7">4.1.1.23</ecNumber>
    </recommendedName>
    <alternativeName>
        <fullName evidence="7">OMP decarboxylase</fullName>
        <shortName evidence="7">OMPDCase</shortName>
        <shortName evidence="7">OMPdecase</shortName>
    </alternativeName>
</protein>
<keyword evidence="3 7" id="KW-0210">Decarboxylase</keyword>
<accession>A0A423UF97</accession>
<evidence type="ECO:0000256" key="1">
    <source>
        <dbReference type="ARBA" id="ARBA00004861"/>
    </source>
</evidence>
<evidence type="ECO:0000256" key="6">
    <source>
        <dbReference type="ARBA" id="ARBA00049157"/>
    </source>
</evidence>
<dbReference type="PANTHER" id="PTHR43375:SF1">
    <property type="entry name" value="OROTIDINE 5'-PHOSPHATE DECARBOXYLASE"/>
    <property type="match status" value="1"/>
</dbReference>
<dbReference type="GO" id="GO:0006207">
    <property type="term" value="P:'de novo' pyrimidine nucleobase biosynthetic process"/>
    <property type="evidence" value="ECO:0007669"/>
    <property type="project" value="InterPro"/>
</dbReference>